<proteinExistence type="inferred from homology"/>
<dbReference type="PANTHER" id="PTHR33988">
    <property type="entry name" value="ENDORIBONUCLEASE MAZF-RELATED"/>
    <property type="match status" value="1"/>
</dbReference>
<evidence type="ECO:0000256" key="1">
    <source>
        <dbReference type="PIRNR" id="PIRNR033490"/>
    </source>
</evidence>
<dbReference type="Pfam" id="PF02452">
    <property type="entry name" value="PemK_toxin"/>
    <property type="match status" value="1"/>
</dbReference>
<dbReference type="GO" id="GO:0003677">
    <property type="term" value="F:DNA binding"/>
    <property type="evidence" value="ECO:0007669"/>
    <property type="project" value="InterPro"/>
</dbReference>
<dbReference type="InterPro" id="IPR003477">
    <property type="entry name" value="PemK-like"/>
</dbReference>
<dbReference type="OrthoDB" id="9808744at2"/>
<dbReference type="PATRIC" id="fig|447.4.peg.3737"/>
<dbReference type="AlphaFoldDB" id="A0A0W0R9X3"/>
<organism evidence="2 3">
    <name type="scientific">Legionella bozemanae</name>
    <name type="common">Fluoribacter bozemanae</name>
    <dbReference type="NCBI Taxonomy" id="447"/>
    <lineage>
        <taxon>Bacteria</taxon>
        <taxon>Pseudomonadati</taxon>
        <taxon>Pseudomonadota</taxon>
        <taxon>Gammaproteobacteria</taxon>
        <taxon>Legionellales</taxon>
        <taxon>Legionellaceae</taxon>
        <taxon>Legionella</taxon>
    </lineage>
</organism>
<reference evidence="2 3" key="1">
    <citation type="submission" date="2015-11" db="EMBL/GenBank/DDBJ databases">
        <title>Genomic analysis of 38 Legionella species identifies large and diverse effector repertoires.</title>
        <authorList>
            <person name="Burstein D."/>
            <person name="Amaro F."/>
            <person name="Zusman T."/>
            <person name="Lifshitz Z."/>
            <person name="Cohen O."/>
            <person name="Gilbert J.A."/>
            <person name="Pupko T."/>
            <person name="Shuman H.A."/>
            <person name="Segal G."/>
        </authorList>
    </citation>
    <scope>NUCLEOTIDE SEQUENCE [LARGE SCALE GENOMIC DNA]</scope>
    <source>
        <strain evidence="2 3">WIGA</strain>
    </source>
</reference>
<comment type="function">
    <text evidence="1">Toxic component of a type II toxin-antitoxin (TA) system.</text>
</comment>
<dbReference type="EC" id="3.1.-.-" evidence="1"/>
<keyword evidence="3" id="KW-1185">Reference proteome</keyword>
<accession>A0A0W0R9X3</accession>
<name>A0A0W0R9X3_LEGBO</name>
<keyword evidence="1" id="KW-0255">Endonuclease</keyword>
<dbReference type="GO" id="GO:0016075">
    <property type="term" value="P:rRNA catabolic process"/>
    <property type="evidence" value="ECO:0007669"/>
    <property type="project" value="TreeGrafter"/>
</dbReference>
<sequence length="106" mass="11651">MNRGDIYWIDLNPTTGSEINKQRPCVLVGATPINQARHTVVVVPLSTSAKARPPITISVYCLNKQVTAICDQIRTVDKSRLKSFIGTLSDDDLNSLDDGLRQVLSL</sequence>
<evidence type="ECO:0000313" key="2">
    <source>
        <dbReference type="EMBL" id="KTC67848.1"/>
    </source>
</evidence>
<dbReference type="GO" id="GO:0004521">
    <property type="term" value="F:RNA endonuclease activity"/>
    <property type="evidence" value="ECO:0007669"/>
    <property type="project" value="TreeGrafter"/>
</dbReference>
<dbReference type="SUPFAM" id="SSF50118">
    <property type="entry name" value="Cell growth inhibitor/plasmid maintenance toxic component"/>
    <property type="match status" value="1"/>
</dbReference>
<gene>
    <name evidence="2" type="primary">mazF</name>
    <name evidence="2" type="ORF">Lboz_3491</name>
</gene>
<keyword evidence="1" id="KW-0540">Nuclease</keyword>
<comment type="similarity">
    <text evidence="1">Belongs to the PemK/MazF family.</text>
</comment>
<comment type="caution">
    <text evidence="2">The sequence shown here is derived from an EMBL/GenBank/DDBJ whole genome shotgun (WGS) entry which is preliminary data.</text>
</comment>
<dbReference type="GO" id="GO:0016787">
    <property type="term" value="F:hydrolase activity"/>
    <property type="evidence" value="ECO:0007669"/>
    <property type="project" value="UniProtKB-KW"/>
</dbReference>
<dbReference type="RefSeq" id="WP_058460999.1">
    <property type="nucleotide sequence ID" value="NZ_CAAAIY010000038.1"/>
</dbReference>
<dbReference type="GO" id="GO:0006402">
    <property type="term" value="P:mRNA catabolic process"/>
    <property type="evidence" value="ECO:0007669"/>
    <property type="project" value="TreeGrafter"/>
</dbReference>
<dbReference type="PANTHER" id="PTHR33988:SF2">
    <property type="entry name" value="ENDORIBONUCLEASE MAZF"/>
    <property type="match status" value="1"/>
</dbReference>
<dbReference type="Proteomes" id="UP000054695">
    <property type="component" value="Unassembled WGS sequence"/>
</dbReference>
<dbReference type="Gene3D" id="2.30.30.110">
    <property type="match status" value="1"/>
</dbReference>
<evidence type="ECO:0000313" key="3">
    <source>
        <dbReference type="Proteomes" id="UP000054695"/>
    </source>
</evidence>
<dbReference type="InterPro" id="IPR011067">
    <property type="entry name" value="Plasmid_toxin/cell-grow_inhib"/>
</dbReference>
<protein>
    <recommendedName>
        <fullName evidence="1">mRNA interferase</fullName>
        <ecNumber evidence="1">3.1.-.-</ecNumber>
    </recommendedName>
</protein>
<dbReference type="EMBL" id="LNXU01000057">
    <property type="protein sequence ID" value="KTC67848.1"/>
    <property type="molecule type" value="Genomic_DNA"/>
</dbReference>
<dbReference type="STRING" id="447.Lboz_3491"/>
<dbReference type="PIRSF" id="PIRSF033490">
    <property type="entry name" value="MazF"/>
    <property type="match status" value="1"/>
</dbReference>
<keyword evidence="1 2" id="KW-0378">Hydrolase</keyword>